<keyword evidence="4" id="KW-1185">Reference proteome</keyword>
<dbReference type="AlphaFoldDB" id="A0A8B7BM87"/>
<dbReference type="PANTHER" id="PTHR34662">
    <property type="entry name" value="OS04G0422700 PROTEIN"/>
    <property type="match status" value="1"/>
</dbReference>
<feature type="chain" id="PRO_5034612562" evidence="3">
    <location>
        <begin position="25"/>
        <end position="256"/>
    </location>
</feature>
<accession>A0A8B7BM87</accession>
<sequence>MAEALSIPYLLVLLLLFLVQPSQPMNNIVVDGLAEWKGPTIHVGDSLVFKHKHHLQNLYLFDNKRAFDLCSFSLATLIYDGSRSTHYTWHPARPGYYYFSTRDSSRSCEEGEKLPVRVITADPSPGFAPTLAAPPPTAGGDFPSHGWAISSPSSTPTPAPEAASSSSGPWEPRKGHAPSPVSSDGGIPFISSNPAVPLPNGETDSASILPLPSPGDGNQGVGQASMLRVGTSLLVFMTMPSFGLLVETYFLFGAFL</sequence>
<dbReference type="Gene3D" id="2.60.40.420">
    <property type="entry name" value="Cupredoxins - blue copper proteins"/>
    <property type="match status" value="1"/>
</dbReference>
<keyword evidence="2" id="KW-0812">Transmembrane</keyword>
<dbReference type="OrthoDB" id="10259572at2759"/>
<feature type="signal peptide" evidence="3">
    <location>
        <begin position="1"/>
        <end position="24"/>
    </location>
</feature>
<protein>
    <submittedName>
        <fullName evidence="5">Uclacyanin-3-like</fullName>
    </submittedName>
</protein>
<keyword evidence="2" id="KW-0472">Membrane</keyword>
<keyword evidence="2" id="KW-1133">Transmembrane helix</keyword>
<evidence type="ECO:0000256" key="1">
    <source>
        <dbReference type="SAM" id="MobiDB-lite"/>
    </source>
</evidence>
<feature type="compositionally biased region" description="Low complexity" evidence="1">
    <location>
        <begin position="148"/>
        <end position="167"/>
    </location>
</feature>
<feature type="transmembrane region" description="Helical" evidence="2">
    <location>
        <begin position="233"/>
        <end position="255"/>
    </location>
</feature>
<dbReference type="InterPro" id="IPR008972">
    <property type="entry name" value="Cupredoxin"/>
</dbReference>
<dbReference type="RefSeq" id="XP_008781429.2">
    <property type="nucleotide sequence ID" value="XM_008783207.4"/>
</dbReference>
<dbReference type="PANTHER" id="PTHR34662:SF3">
    <property type="entry name" value="OS04G0422700 PROTEIN"/>
    <property type="match status" value="1"/>
</dbReference>
<organism evidence="4 5">
    <name type="scientific">Phoenix dactylifera</name>
    <name type="common">Date palm</name>
    <dbReference type="NCBI Taxonomy" id="42345"/>
    <lineage>
        <taxon>Eukaryota</taxon>
        <taxon>Viridiplantae</taxon>
        <taxon>Streptophyta</taxon>
        <taxon>Embryophyta</taxon>
        <taxon>Tracheophyta</taxon>
        <taxon>Spermatophyta</taxon>
        <taxon>Magnoliopsida</taxon>
        <taxon>Liliopsida</taxon>
        <taxon>Arecaceae</taxon>
        <taxon>Coryphoideae</taxon>
        <taxon>Phoeniceae</taxon>
        <taxon>Phoenix</taxon>
    </lineage>
</organism>
<evidence type="ECO:0000313" key="4">
    <source>
        <dbReference type="Proteomes" id="UP000228380"/>
    </source>
</evidence>
<dbReference type="SUPFAM" id="SSF49503">
    <property type="entry name" value="Cupredoxins"/>
    <property type="match status" value="1"/>
</dbReference>
<dbReference type="Proteomes" id="UP000228380">
    <property type="component" value="Chromosome 14"/>
</dbReference>
<dbReference type="KEGG" id="pda:103701219"/>
<proteinExistence type="predicted"/>
<feature type="region of interest" description="Disordered" evidence="1">
    <location>
        <begin position="124"/>
        <end position="219"/>
    </location>
</feature>
<reference evidence="5" key="2">
    <citation type="submission" date="2025-08" db="UniProtKB">
        <authorList>
            <consortium name="RefSeq"/>
        </authorList>
    </citation>
    <scope>IDENTIFICATION</scope>
    <source>
        <tissue evidence="5">Young leaves</tissue>
    </source>
</reference>
<evidence type="ECO:0000313" key="5">
    <source>
        <dbReference type="RefSeq" id="XP_008781429.2"/>
    </source>
</evidence>
<evidence type="ECO:0000256" key="2">
    <source>
        <dbReference type="SAM" id="Phobius"/>
    </source>
</evidence>
<dbReference type="GeneID" id="103701219"/>
<evidence type="ECO:0000256" key="3">
    <source>
        <dbReference type="SAM" id="SignalP"/>
    </source>
</evidence>
<keyword evidence="3" id="KW-0732">Signal</keyword>
<gene>
    <name evidence="5" type="primary">LOC103701219</name>
</gene>
<name>A0A8B7BM87_PHODC</name>
<reference evidence="4" key="1">
    <citation type="journal article" date="2019" name="Nat. Commun.">
        <title>Genome-wide association mapping of date palm fruit traits.</title>
        <authorList>
            <person name="Hazzouri K.M."/>
            <person name="Gros-Balthazard M."/>
            <person name="Flowers J.M."/>
            <person name="Copetti D."/>
            <person name="Lemansour A."/>
            <person name="Lebrun M."/>
            <person name="Masmoudi K."/>
            <person name="Ferrand S."/>
            <person name="Dhar M.I."/>
            <person name="Fresquez Z.A."/>
            <person name="Rosas U."/>
            <person name="Zhang J."/>
            <person name="Talag J."/>
            <person name="Lee S."/>
            <person name="Kudrna D."/>
            <person name="Powell R.F."/>
            <person name="Leitch I.J."/>
            <person name="Krueger R.R."/>
            <person name="Wing R.A."/>
            <person name="Amiri K.M.A."/>
            <person name="Purugganan M.D."/>
        </authorList>
    </citation>
    <scope>NUCLEOTIDE SEQUENCE [LARGE SCALE GENOMIC DNA]</scope>
    <source>
        <strain evidence="4">cv. Khalas</strain>
    </source>
</reference>